<evidence type="ECO:0000259" key="1">
    <source>
        <dbReference type="Pfam" id="PF03888"/>
    </source>
</evidence>
<reference evidence="3" key="1">
    <citation type="journal article" date="2017" name="Acta Aliment.">
        <title>Plant polysaccharide degrading enzyme system of Thermpbifida cellulosilytica TB100 revealed by de novo genome project data.</title>
        <authorList>
            <person name="Toth A."/>
            <person name="Baka E."/>
            <person name="Luzics S."/>
            <person name="Bata-Vidacs I."/>
            <person name="Nagy I."/>
            <person name="Balint B."/>
            <person name="Herceg R."/>
            <person name="Olasz F."/>
            <person name="Wilk T."/>
            <person name="Nagy T."/>
            <person name="Kriszt B."/>
            <person name="Nagy I."/>
            <person name="Kukolya J."/>
        </authorList>
    </citation>
    <scope>NUCLEOTIDE SEQUENCE [LARGE SCALE GENOMIC DNA]</scope>
    <source>
        <strain evidence="3">TB100</strain>
    </source>
</reference>
<feature type="domain" description="MucB/RseB N-terminal" evidence="1">
    <location>
        <begin position="108"/>
        <end position="177"/>
    </location>
</feature>
<gene>
    <name evidence="2" type="ORF">AC529_11545</name>
</gene>
<dbReference type="Gene3D" id="3.30.200.100">
    <property type="entry name" value="MucB/RseB, C-terminal domain"/>
    <property type="match status" value="1"/>
</dbReference>
<dbReference type="AlphaFoldDB" id="A0A147KH85"/>
<dbReference type="Proteomes" id="UP000074382">
    <property type="component" value="Unassembled WGS sequence"/>
</dbReference>
<sequence>MLCLLLFLIAVTVAADSHTGHTVQRRGGDGMEILRRAAESSMRLHYQGVRSVSWVDGTGRTETALLNILHRPEVGTLVSPVRNGTEGTDVLVGTDAWEGPDEDVLAVLEANFWVRADGTGQIVGRPAVQVTARRDSGQVAARFWVDEQTGLLLRREVYDIDGELAQASAFESVSFGADTVGAAGEEVRPDVVGRPWGDELDPSVLAQLRDEGWTLPERLYWGFELVEARSTGSGEDRVAHLTYSDGICVISVFVQRGSLAESAVTELREVERDGAAVHVADEGGQHRRMWEADGFVHTVLADAPPGIAFGALKALPPPDGTGFWERIGRGLERMGTWLG</sequence>
<dbReference type="InterPro" id="IPR038484">
    <property type="entry name" value="MucB/RseB_C_sf"/>
</dbReference>
<keyword evidence="3" id="KW-1185">Reference proteome</keyword>
<dbReference type="EMBL" id="LGEM01000088">
    <property type="protein sequence ID" value="KUP96648.1"/>
    <property type="molecule type" value="Genomic_DNA"/>
</dbReference>
<evidence type="ECO:0000313" key="3">
    <source>
        <dbReference type="Proteomes" id="UP000074382"/>
    </source>
</evidence>
<dbReference type="PATRIC" id="fig|665004.4.peg.609"/>
<dbReference type="Gene3D" id="2.50.20.10">
    <property type="entry name" value="Lipoprotein localisation LolA/LolB/LppX"/>
    <property type="match status" value="1"/>
</dbReference>
<dbReference type="STRING" id="665004.AC529_11545"/>
<dbReference type="InterPro" id="IPR033434">
    <property type="entry name" value="MucB/RseB_N"/>
</dbReference>
<dbReference type="Pfam" id="PF03888">
    <property type="entry name" value="MucB_RseB"/>
    <property type="match status" value="1"/>
</dbReference>
<name>A0A147KH85_THECS</name>
<comment type="caution">
    <text evidence="2">The sequence shown here is derived from an EMBL/GenBank/DDBJ whole genome shotgun (WGS) entry which is preliminary data.</text>
</comment>
<protein>
    <recommendedName>
        <fullName evidence="1">MucB/RseB N-terminal domain-containing protein</fullName>
    </recommendedName>
</protein>
<dbReference type="OrthoDB" id="7067274at2"/>
<organism evidence="2 3">
    <name type="scientific">Thermobifida cellulosilytica TB100</name>
    <dbReference type="NCBI Taxonomy" id="665004"/>
    <lineage>
        <taxon>Bacteria</taxon>
        <taxon>Bacillati</taxon>
        <taxon>Actinomycetota</taxon>
        <taxon>Actinomycetes</taxon>
        <taxon>Streptosporangiales</taxon>
        <taxon>Nocardiopsidaceae</taxon>
        <taxon>Thermobifida</taxon>
    </lineage>
</organism>
<evidence type="ECO:0000313" key="2">
    <source>
        <dbReference type="EMBL" id="KUP96648.1"/>
    </source>
</evidence>
<accession>A0A147KH85</accession>
<proteinExistence type="predicted"/>